<proteinExistence type="predicted"/>
<gene>
    <name evidence="1" type="ORF">SNEC2469_LOCUS1833</name>
</gene>
<dbReference type="AlphaFoldDB" id="A0A812JEP3"/>
<dbReference type="OrthoDB" id="431337at2759"/>
<evidence type="ECO:0000313" key="1">
    <source>
        <dbReference type="EMBL" id="CAE7206907.1"/>
    </source>
</evidence>
<keyword evidence="2" id="KW-1185">Reference proteome</keyword>
<sequence length="56" mass="6446">MRKEVKFNLVLVDGPGLTVSSKHVDHEFKNAHSADKWLFEIYSDHQELLVQDIPAI</sequence>
<reference evidence="1" key="1">
    <citation type="submission" date="2021-02" db="EMBL/GenBank/DDBJ databases">
        <authorList>
            <person name="Dougan E. K."/>
            <person name="Rhodes N."/>
            <person name="Thang M."/>
            <person name="Chan C."/>
        </authorList>
    </citation>
    <scope>NUCLEOTIDE SEQUENCE</scope>
</reference>
<evidence type="ECO:0000313" key="2">
    <source>
        <dbReference type="Proteomes" id="UP000601435"/>
    </source>
</evidence>
<dbReference type="EMBL" id="CAJNJA010006179">
    <property type="protein sequence ID" value="CAE7206907.1"/>
    <property type="molecule type" value="Genomic_DNA"/>
</dbReference>
<protein>
    <submittedName>
        <fullName evidence="1">Uncharacterized protein</fullName>
    </submittedName>
</protein>
<accession>A0A812JEP3</accession>
<comment type="caution">
    <text evidence="1">The sequence shown here is derived from an EMBL/GenBank/DDBJ whole genome shotgun (WGS) entry which is preliminary data.</text>
</comment>
<organism evidence="1 2">
    <name type="scientific">Symbiodinium necroappetens</name>
    <dbReference type="NCBI Taxonomy" id="1628268"/>
    <lineage>
        <taxon>Eukaryota</taxon>
        <taxon>Sar</taxon>
        <taxon>Alveolata</taxon>
        <taxon>Dinophyceae</taxon>
        <taxon>Suessiales</taxon>
        <taxon>Symbiodiniaceae</taxon>
        <taxon>Symbiodinium</taxon>
    </lineage>
</organism>
<name>A0A812JEP3_9DINO</name>
<dbReference type="Proteomes" id="UP000601435">
    <property type="component" value="Unassembled WGS sequence"/>
</dbReference>